<dbReference type="EMBL" id="CP151087">
    <property type="protein sequence ID" value="WZN56106.1"/>
    <property type="molecule type" value="Genomic_DNA"/>
</dbReference>
<sequence length="83" mass="9868">MRNLEHLKEVSNSIVLKLRKQKLDKGQPFLIRSSKLPKNQSYIEYPNHLVKIVIVSSDKRSFDVVQEFNIRQSKDILRELNIY</sequence>
<name>A0ACD5C2N3_9SPHI</name>
<dbReference type="Proteomes" id="UP001485301">
    <property type="component" value="Chromosome"/>
</dbReference>
<protein>
    <submittedName>
        <fullName evidence="1">Uncharacterized protein</fullName>
    </submittedName>
</protein>
<organism evidence="1 2">
    <name type="scientific">Sphingobacterium thalpophilum</name>
    <dbReference type="NCBI Taxonomy" id="259"/>
    <lineage>
        <taxon>Bacteria</taxon>
        <taxon>Pseudomonadati</taxon>
        <taxon>Bacteroidota</taxon>
        <taxon>Sphingobacteriia</taxon>
        <taxon>Sphingobacteriales</taxon>
        <taxon>Sphingobacteriaceae</taxon>
        <taxon>Sphingobacterium</taxon>
    </lineage>
</organism>
<proteinExistence type="predicted"/>
<evidence type="ECO:0000313" key="2">
    <source>
        <dbReference type="Proteomes" id="UP001485301"/>
    </source>
</evidence>
<reference evidence="1" key="1">
    <citation type="submission" date="2024-04" db="EMBL/GenBank/DDBJ databases">
        <title>Complete genome sequence of Sphingobacterium thalpophiium BAA-1094.</title>
        <authorList>
            <person name="Adaikpoh B.I."/>
        </authorList>
    </citation>
    <scope>NUCLEOTIDE SEQUENCE</scope>
    <source>
        <strain evidence="1">BAA-1094</strain>
    </source>
</reference>
<keyword evidence="2" id="KW-1185">Reference proteome</keyword>
<gene>
    <name evidence="1" type="ORF">AACH28_00900</name>
</gene>
<evidence type="ECO:0000313" key="1">
    <source>
        <dbReference type="EMBL" id="WZN56106.1"/>
    </source>
</evidence>
<accession>A0ACD5C2N3</accession>